<reference evidence="6" key="1">
    <citation type="journal article" date="2015" name="BMC Genomics">
        <title>Genomic and transcriptomic analysis of the endophytic fungus Pestalotiopsis fici reveals its lifestyle and high potential for synthesis of natural products.</title>
        <authorList>
            <person name="Wang X."/>
            <person name="Zhang X."/>
            <person name="Liu L."/>
            <person name="Xiang M."/>
            <person name="Wang W."/>
            <person name="Sun X."/>
            <person name="Che Y."/>
            <person name="Guo L."/>
            <person name="Liu G."/>
            <person name="Guo L."/>
            <person name="Wang C."/>
            <person name="Yin W.B."/>
            <person name="Stadler M."/>
            <person name="Zhang X."/>
            <person name="Liu X."/>
        </authorList>
    </citation>
    <scope>NUCLEOTIDE SEQUENCE [LARGE SCALE GENOMIC DNA]</scope>
    <source>
        <strain evidence="6">W106-1 / CGMCC3.15140</strain>
    </source>
</reference>
<dbReference type="AlphaFoldDB" id="W3XJH2"/>
<organism evidence="5 6">
    <name type="scientific">Pestalotiopsis fici (strain W106-1 / CGMCC3.15140)</name>
    <dbReference type="NCBI Taxonomy" id="1229662"/>
    <lineage>
        <taxon>Eukaryota</taxon>
        <taxon>Fungi</taxon>
        <taxon>Dikarya</taxon>
        <taxon>Ascomycota</taxon>
        <taxon>Pezizomycotina</taxon>
        <taxon>Sordariomycetes</taxon>
        <taxon>Xylariomycetidae</taxon>
        <taxon>Amphisphaeriales</taxon>
        <taxon>Sporocadaceae</taxon>
        <taxon>Pestalotiopsis</taxon>
    </lineage>
</organism>
<evidence type="ECO:0000256" key="4">
    <source>
        <dbReference type="SAM" id="Phobius"/>
    </source>
</evidence>
<evidence type="ECO:0008006" key="7">
    <source>
        <dbReference type="Google" id="ProtNLM"/>
    </source>
</evidence>
<keyword evidence="4" id="KW-0472">Membrane</keyword>
<dbReference type="Proteomes" id="UP000030651">
    <property type="component" value="Unassembled WGS sequence"/>
</dbReference>
<evidence type="ECO:0000313" key="5">
    <source>
        <dbReference type="EMBL" id="ETS86198.1"/>
    </source>
</evidence>
<dbReference type="RefSeq" id="XP_007826798.1">
    <property type="nucleotide sequence ID" value="XM_007828607.1"/>
</dbReference>
<dbReference type="GO" id="GO:0043386">
    <property type="term" value="P:mycotoxin biosynthetic process"/>
    <property type="evidence" value="ECO:0007669"/>
    <property type="project" value="InterPro"/>
</dbReference>
<evidence type="ECO:0000256" key="1">
    <source>
        <dbReference type="ARBA" id="ARBA00004685"/>
    </source>
</evidence>
<dbReference type="PANTHER" id="PTHR33365">
    <property type="entry name" value="YALI0B05434P"/>
    <property type="match status" value="1"/>
</dbReference>
<evidence type="ECO:0000256" key="3">
    <source>
        <dbReference type="ARBA" id="ARBA00035112"/>
    </source>
</evidence>
<dbReference type="GO" id="GO:0016491">
    <property type="term" value="F:oxidoreductase activity"/>
    <property type="evidence" value="ECO:0007669"/>
    <property type="project" value="UniProtKB-KW"/>
</dbReference>
<comment type="pathway">
    <text evidence="1">Mycotoxin biosynthesis.</text>
</comment>
<keyword evidence="2" id="KW-0560">Oxidoreductase</keyword>
<feature type="transmembrane region" description="Helical" evidence="4">
    <location>
        <begin position="40"/>
        <end position="60"/>
    </location>
</feature>
<gene>
    <name evidence="5" type="ORF">PFICI_00026</name>
</gene>
<dbReference type="InParanoid" id="W3XJH2"/>
<accession>W3XJH2</accession>
<dbReference type="Pfam" id="PF11807">
    <property type="entry name" value="UstYa"/>
    <property type="match status" value="1"/>
</dbReference>
<dbReference type="PANTHER" id="PTHR33365:SF11">
    <property type="entry name" value="TAT PATHWAY SIGNAL SEQUENCE"/>
    <property type="match status" value="1"/>
</dbReference>
<protein>
    <recommendedName>
        <fullName evidence="7">Oxidase ustYa</fullName>
    </recommendedName>
</protein>
<name>W3XJH2_PESFW</name>
<dbReference type="HOGENOM" id="CLU_042941_4_0_1"/>
<evidence type="ECO:0000313" key="6">
    <source>
        <dbReference type="Proteomes" id="UP000030651"/>
    </source>
</evidence>
<evidence type="ECO:0000256" key="2">
    <source>
        <dbReference type="ARBA" id="ARBA00023002"/>
    </source>
</evidence>
<keyword evidence="4" id="KW-0812">Transmembrane</keyword>
<dbReference type="InterPro" id="IPR021765">
    <property type="entry name" value="UstYa-like"/>
</dbReference>
<dbReference type="KEGG" id="pfy:PFICI_00026"/>
<dbReference type="OrthoDB" id="3687641at2759"/>
<keyword evidence="4" id="KW-1133">Transmembrane helix</keyword>
<proteinExistence type="inferred from homology"/>
<comment type="similarity">
    <text evidence="3">Belongs to the ustYa family.</text>
</comment>
<keyword evidence="6" id="KW-1185">Reference proteome</keyword>
<dbReference type="GeneID" id="19265039"/>
<dbReference type="EMBL" id="KI912109">
    <property type="protein sequence ID" value="ETS86198.1"/>
    <property type="molecule type" value="Genomic_DNA"/>
</dbReference>
<sequence length="239" mass="27405">MDETRNSTADVPLLSEEELKSHNPLRRSNKARQWRHISHGLFETILIVTIGVLMTALFFVESGRPQVKVATVVPQFTQVKKFWDWEPDRSFVHPEMFGNPDLRDRIMKDWLSRLVPLPSRGFIDIPNPEHHDLPPPRRFEPGENKYMITVFHQLHCLSHLIRAFSAARLGDDTFPFDDNHLAHCFDYIRQGLLCAADSTLEGNNTMTDGAHHVCNNFNALKDWAADNAASKIPQKLFIG</sequence>
<dbReference type="eggNOG" id="ENOG502SJMR">
    <property type="taxonomic scope" value="Eukaryota"/>
</dbReference>